<comment type="caution">
    <text evidence="1">The sequence shown here is derived from an EMBL/GenBank/DDBJ whole genome shotgun (WGS) entry which is preliminary data.</text>
</comment>
<proteinExistence type="predicted"/>
<dbReference type="EMBL" id="JARJLG010000041">
    <property type="protein sequence ID" value="KAJ7763146.1"/>
    <property type="molecule type" value="Genomic_DNA"/>
</dbReference>
<accession>A0AAD7JEH1</accession>
<dbReference type="AlphaFoldDB" id="A0AAD7JEH1"/>
<name>A0AAD7JEH1_9AGAR</name>
<keyword evidence="2" id="KW-1185">Reference proteome</keyword>
<protein>
    <submittedName>
        <fullName evidence="1">Uncharacterized protein</fullName>
    </submittedName>
</protein>
<organism evidence="1 2">
    <name type="scientific">Mycena maculata</name>
    <dbReference type="NCBI Taxonomy" id="230809"/>
    <lineage>
        <taxon>Eukaryota</taxon>
        <taxon>Fungi</taxon>
        <taxon>Dikarya</taxon>
        <taxon>Basidiomycota</taxon>
        <taxon>Agaricomycotina</taxon>
        <taxon>Agaricomycetes</taxon>
        <taxon>Agaricomycetidae</taxon>
        <taxon>Agaricales</taxon>
        <taxon>Marasmiineae</taxon>
        <taxon>Mycenaceae</taxon>
        <taxon>Mycena</taxon>
    </lineage>
</organism>
<gene>
    <name evidence="1" type="ORF">DFH07DRAFT_812885</name>
</gene>
<evidence type="ECO:0000313" key="1">
    <source>
        <dbReference type="EMBL" id="KAJ7763146.1"/>
    </source>
</evidence>
<reference evidence="1" key="1">
    <citation type="submission" date="2023-03" db="EMBL/GenBank/DDBJ databases">
        <title>Massive genome expansion in bonnet fungi (Mycena s.s.) driven by repeated elements and novel gene families across ecological guilds.</title>
        <authorList>
            <consortium name="Lawrence Berkeley National Laboratory"/>
            <person name="Harder C.B."/>
            <person name="Miyauchi S."/>
            <person name="Viragh M."/>
            <person name="Kuo A."/>
            <person name="Thoen E."/>
            <person name="Andreopoulos B."/>
            <person name="Lu D."/>
            <person name="Skrede I."/>
            <person name="Drula E."/>
            <person name="Henrissat B."/>
            <person name="Morin E."/>
            <person name="Kohler A."/>
            <person name="Barry K."/>
            <person name="LaButti K."/>
            <person name="Morin E."/>
            <person name="Salamov A."/>
            <person name="Lipzen A."/>
            <person name="Mereny Z."/>
            <person name="Hegedus B."/>
            <person name="Baldrian P."/>
            <person name="Stursova M."/>
            <person name="Weitz H."/>
            <person name="Taylor A."/>
            <person name="Grigoriev I.V."/>
            <person name="Nagy L.G."/>
            <person name="Martin F."/>
            <person name="Kauserud H."/>
        </authorList>
    </citation>
    <scope>NUCLEOTIDE SEQUENCE</scope>
    <source>
        <strain evidence="1">CBHHK188m</strain>
    </source>
</reference>
<sequence>MIGRGSNFQLFIQGLKGNMQLGSSMPDWASQLSARHFSSHIPPMLAESLYSLDMPDAGYTSRKYDSQSLRRFEGMPYESFLPTPSSAVSDGQQLEPSAPRVTLAGSLDPSTGIFYRAPEHPRLRTANACKKCRTRKAKVGFVSSLDSSRPMLTTTPVLRRSPLLHAVRHPRPHLRVREGGPDPRAK</sequence>
<evidence type="ECO:0000313" key="2">
    <source>
        <dbReference type="Proteomes" id="UP001215280"/>
    </source>
</evidence>
<dbReference type="Proteomes" id="UP001215280">
    <property type="component" value="Unassembled WGS sequence"/>
</dbReference>